<proteinExistence type="predicted"/>
<dbReference type="AlphaFoldDB" id="A0A7W8L8Q1"/>
<dbReference type="EMBL" id="JACHDE010000007">
    <property type="protein sequence ID" value="MBB5402188.1"/>
    <property type="molecule type" value="Genomic_DNA"/>
</dbReference>
<evidence type="ECO:0000313" key="1">
    <source>
        <dbReference type="EMBL" id="MBB5402188.1"/>
    </source>
</evidence>
<organism evidence="1 2">
    <name type="scientific">Paraburkholderia youngii</name>
    <dbReference type="NCBI Taxonomy" id="2782701"/>
    <lineage>
        <taxon>Bacteria</taxon>
        <taxon>Pseudomonadati</taxon>
        <taxon>Pseudomonadota</taxon>
        <taxon>Betaproteobacteria</taxon>
        <taxon>Burkholderiales</taxon>
        <taxon>Burkholderiaceae</taxon>
        <taxon>Paraburkholderia</taxon>
    </lineage>
</organism>
<reference evidence="1 2" key="1">
    <citation type="submission" date="2020-08" db="EMBL/GenBank/DDBJ databases">
        <title>Genomic Encyclopedia of Type Strains, Phase IV (KMG-V): Genome sequencing to study the core and pangenomes of soil and plant-associated prokaryotes.</title>
        <authorList>
            <person name="Whitman W."/>
        </authorList>
    </citation>
    <scope>NUCLEOTIDE SEQUENCE [LARGE SCALE GENOMIC DNA]</scope>
    <source>
        <strain evidence="1 2">JPY162</strain>
    </source>
</reference>
<evidence type="ECO:0000313" key="2">
    <source>
        <dbReference type="Proteomes" id="UP000592820"/>
    </source>
</evidence>
<dbReference type="Proteomes" id="UP000592820">
    <property type="component" value="Unassembled WGS sequence"/>
</dbReference>
<gene>
    <name evidence="1" type="ORF">HDG41_004274</name>
</gene>
<name>A0A7W8L8Q1_9BURK</name>
<comment type="caution">
    <text evidence="1">The sequence shown here is derived from an EMBL/GenBank/DDBJ whole genome shotgun (WGS) entry which is preliminary data.</text>
</comment>
<accession>A0A7W8L8Q1</accession>
<protein>
    <submittedName>
        <fullName evidence="1">Uncharacterized protein</fullName>
    </submittedName>
</protein>
<sequence length="210" mass="23056">MANGMGCTSDLPGVESTGFSIAMRRGDILSTGRLMETPANASRWIASIPSQPSTESIPTGVCRVSPNCRCRWPSRKHRPTPANGATRDSVCGPGPRDSRMRFYSSVNALLATVHSKIVRSRSVTITTTRCKSFRALFLRGALATDAGKGVPGTQCIAGWSIHLDLSRTGPGAPKACANRAKSSRRRGCRSPGRRRGWRCRWRRRWQCRIR</sequence>